<sequence length="441" mass="48492">MAASQSDTFVGHLFDWQIDRNTRSYRVVVVEPSFIEPSTHAAIFKSAIATLLFPESAPVSALRHNDPPSEQFDLLTFPEAFLPASDLVATIRDIAGVEDYGCVHVGLRPSIETGHLFTCTELSGLVAALQAIPEVEGEDIAKFDAWLQQQPSRARFNVACLFTVDIETRIRICLHPKMVRSRFEAHALPELDMTQANVLTLVTLLPKDPNYLAITMQPLICSDTLQLDTDHPGHLPLSAINSAADAFRTRPPDYVDVVTVTTCTPQTETSSPGLPNSRSWHYQFQKAFTEAAGNPSFQRHAHAAFVLSNFWAIGTREDPNPLPGGLSGVFLPMKPGDRDPPQSVQISTYGDFLGESSPNWTRPGTPLDGKRRVRGFLAQLNPHAENLPRTRMQGFTINRLPRHVAPWGATVGLRGFTARSAEPVLGNAIPKFVEEDNVDAS</sequence>
<evidence type="ECO:0000313" key="2">
    <source>
        <dbReference type="Proteomes" id="UP000275436"/>
    </source>
</evidence>
<reference evidence="1 2" key="1">
    <citation type="journal article" date="2018" name="Mol. Plant Microbe Interact.">
        <title>Taxonomically Different Co-Microsymbionts of a Relict Legume, Oxytropis popoviana, Have Complementary Sets of Symbiotic Genes and Together Increase the Efficiency of Plant Nodulation.</title>
        <authorList>
            <person name="Safronova V."/>
            <person name="Belimov A."/>
            <person name="Sazanova A."/>
            <person name="Chirak E."/>
            <person name="Verkhozina A."/>
            <person name="Kuznetsova I."/>
            <person name="Andronov E."/>
            <person name="Puhalsky J."/>
            <person name="Tikhonovich I."/>
        </authorList>
    </citation>
    <scope>NUCLEOTIDE SEQUENCE [LARGE SCALE GENOMIC DNA]</scope>
    <source>
        <strain evidence="1 2">Opo-235</strain>
    </source>
</reference>
<dbReference type="EMBL" id="QKOD01000009">
    <property type="protein sequence ID" value="RNJ42686.1"/>
    <property type="molecule type" value="Genomic_DNA"/>
</dbReference>
<dbReference type="AlphaFoldDB" id="A0A3M9X4S2"/>
<organism evidence="1 2">
    <name type="scientific">Mesorhizobium japonicum</name>
    <dbReference type="NCBI Taxonomy" id="2066070"/>
    <lineage>
        <taxon>Bacteria</taxon>
        <taxon>Pseudomonadati</taxon>
        <taxon>Pseudomonadota</taxon>
        <taxon>Alphaproteobacteria</taxon>
        <taxon>Hyphomicrobiales</taxon>
        <taxon>Phyllobacteriaceae</taxon>
        <taxon>Mesorhizobium</taxon>
    </lineage>
</organism>
<protein>
    <submittedName>
        <fullName evidence="1">Uncharacterized protein</fullName>
    </submittedName>
</protein>
<accession>A0A3M9X4S2</accession>
<proteinExistence type="predicted"/>
<dbReference type="RefSeq" id="WP_123169378.1">
    <property type="nucleotide sequence ID" value="NZ_QKOD01000009.1"/>
</dbReference>
<name>A0A3M9X4S2_9HYPH</name>
<evidence type="ECO:0000313" key="1">
    <source>
        <dbReference type="EMBL" id="RNJ42686.1"/>
    </source>
</evidence>
<comment type="caution">
    <text evidence="1">The sequence shown here is derived from an EMBL/GenBank/DDBJ whole genome shotgun (WGS) entry which is preliminary data.</text>
</comment>
<dbReference type="Proteomes" id="UP000275436">
    <property type="component" value="Unassembled WGS sequence"/>
</dbReference>
<gene>
    <name evidence="1" type="ORF">DNR46_26495</name>
</gene>